<dbReference type="PRINTS" id="PR00385">
    <property type="entry name" value="P450"/>
</dbReference>
<dbReference type="PANTHER" id="PTHR46300:SF2">
    <property type="entry name" value="CYTOCHROME P450 MONOOXYGENASE ALNH-RELATED"/>
    <property type="match status" value="1"/>
</dbReference>
<dbReference type="GO" id="GO:0005506">
    <property type="term" value="F:iron ion binding"/>
    <property type="evidence" value="ECO:0007669"/>
    <property type="project" value="InterPro"/>
</dbReference>
<keyword evidence="11" id="KW-0503">Monooxygenase</keyword>
<evidence type="ECO:0000256" key="14">
    <source>
        <dbReference type="PIRSR" id="PIRSR602401-1"/>
    </source>
</evidence>
<evidence type="ECO:0000256" key="10">
    <source>
        <dbReference type="ARBA" id="ARBA00023004"/>
    </source>
</evidence>
<keyword evidence="9" id="KW-0560">Oxidoreductase</keyword>
<evidence type="ECO:0000256" key="3">
    <source>
        <dbReference type="ARBA" id="ARBA00005179"/>
    </source>
</evidence>
<dbReference type="AlphaFoldDB" id="A0A9P5PJ71"/>
<evidence type="ECO:0000256" key="8">
    <source>
        <dbReference type="ARBA" id="ARBA00022989"/>
    </source>
</evidence>
<keyword evidence="13" id="KW-0325">Glycoprotein</keyword>
<comment type="similarity">
    <text evidence="4">Belongs to the cytochrome P450 family.</text>
</comment>
<comment type="caution">
    <text evidence="15">The sequence shown here is derived from an EMBL/GenBank/DDBJ whole genome shotgun (WGS) entry which is preliminary data.</text>
</comment>
<dbReference type="Gene3D" id="1.10.630.10">
    <property type="entry name" value="Cytochrome P450"/>
    <property type="match status" value="1"/>
</dbReference>
<keyword evidence="12" id="KW-0472">Membrane</keyword>
<evidence type="ECO:0000256" key="9">
    <source>
        <dbReference type="ARBA" id="ARBA00023002"/>
    </source>
</evidence>
<reference evidence="15" key="1">
    <citation type="submission" date="2020-11" db="EMBL/GenBank/DDBJ databases">
        <authorList>
            <consortium name="DOE Joint Genome Institute"/>
            <person name="Ahrendt S."/>
            <person name="Riley R."/>
            <person name="Andreopoulos W."/>
            <person name="Labutti K."/>
            <person name="Pangilinan J."/>
            <person name="Ruiz-Duenas F.J."/>
            <person name="Barrasa J.M."/>
            <person name="Sanchez-Garcia M."/>
            <person name="Camarero S."/>
            <person name="Miyauchi S."/>
            <person name="Serrano A."/>
            <person name="Linde D."/>
            <person name="Babiker R."/>
            <person name="Drula E."/>
            <person name="Ayuso-Fernandez I."/>
            <person name="Pacheco R."/>
            <person name="Padilla G."/>
            <person name="Ferreira P."/>
            <person name="Barriuso J."/>
            <person name="Kellner H."/>
            <person name="Castanera R."/>
            <person name="Alfaro M."/>
            <person name="Ramirez L."/>
            <person name="Pisabarro A.G."/>
            <person name="Kuo A."/>
            <person name="Tritt A."/>
            <person name="Lipzen A."/>
            <person name="He G."/>
            <person name="Yan M."/>
            <person name="Ng V."/>
            <person name="Cullen D."/>
            <person name="Martin F."/>
            <person name="Rosso M.-N."/>
            <person name="Henrissat B."/>
            <person name="Hibbett D."/>
            <person name="Martinez A.T."/>
            <person name="Grigoriev I.V."/>
        </authorList>
    </citation>
    <scope>NUCLEOTIDE SEQUENCE</scope>
    <source>
        <strain evidence="15">AH 40177</strain>
    </source>
</reference>
<evidence type="ECO:0000256" key="11">
    <source>
        <dbReference type="ARBA" id="ARBA00023033"/>
    </source>
</evidence>
<evidence type="ECO:0000313" key="15">
    <source>
        <dbReference type="EMBL" id="KAF9064346.1"/>
    </source>
</evidence>
<comment type="subcellular location">
    <subcellularLocation>
        <location evidence="2">Membrane</location>
        <topology evidence="2">Single-pass membrane protein</topology>
    </subcellularLocation>
</comment>
<accession>A0A9P5PJ71</accession>
<keyword evidence="10 14" id="KW-0408">Iron</keyword>
<dbReference type="InterPro" id="IPR036396">
    <property type="entry name" value="Cyt_P450_sf"/>
</dbReference>
<feature type="binding site" description="axial binding residue" evidence="14">
    <location>
        <position position="425"/>
    </location>
    <ligand>
        <name>heme</name>
        <dbReference type="ChEBI" id="CHEBI:30413"/>
    </ligand>
    <ligandPart>
        <name>Fe</name>
        <dbReference type="ChEBI" id="CHEBI:18248"/>
    </ligandPart>
</feature>
<dbReference type="GO" id="GO:0004497">
    <property type="term" value="F:monooxygenase activity"/>
    <property type="evidence" value="ECO:0007669"/>
    <property type="project" value="UniProtKB-KW"/>
</dbReference>
<keyword evidence="7 14" id="KW-0479">Metal-binding</keyword>
<evidence type="ECO:0000256" key="12">
    <source>
        <dbReference type="ARBA" id="ARBA00023136"/>
    </source>
</evidence>
<organism evidence="15 16">
    <name type="scientific">Rhodocollybia butyracea</name>
    <dbReference type="NCBI Taxonomy" id="206335"/>
    <lineage>
        <taxon>Eukaryota</taxon>
        <taxon>Fungi</taxon>
        <taxon>Dikarya</taxon>
        <taxon>Basidiomycota</taxon>
        <taxon>Agaricomycotina</taxon>
        <taxon>Agaricomycetes</taxon>
        <taxon>Agaricomycetidae</taxon>
        <taxon>Agaricales</taxon>
        <taxon>Marasmiineae</taxon>
        <taxon>Omphalotaceae</taxon>
        <taxon>Rhodocollybia</taxon>
    </lineage>
</organism>
<keyword evidence="5 14" id="KW-0349">Heme</keyword>
<sequence>MSISLYALFLASSLYVLYRIRSGRKRQLPPGPKGWPILGNLLELRGDTPIWEIFDSMKDKYGPIVYMNLAGVNVVILNTKESANELMDRRSTNYSDRPKTIVGGYLGAFLALPLARYGKSWQTMRRASHSVLSLRATADYYPGQINEALILTHDLLHKTAPPMTSIQRTAASTMVSLCYARPPLRSDEPILQSLDEIAHRFGALLYPGAYLVEIFPVLDYFPQFMAKWKRDARKDYKKYTAFFKQCFEEALEHKEKASLSVKLAEEQITTGLTDLQKYWVAGTIYIAGFETTANMIAWLLHAMTIHPDVQRKAQEEIDRVVGRVRTPTFGDMEHLPYIRAVVKEVLRWQPAGPFGVPHVSDDWYEDYFIPKGTICISNVWSINRSSDTYGTDAHEFRPERFLNEDGTLLSDEDGHSAYGFGRRVCVGRHVADNSLFISIATILWALNIVPSADKDVLQHKTELRKDVFNPCPDFQSSFVPRFPEVEGILSSMRDEIVQF</sequence>
<dbReference type="EMBL" id="JADNRY010000125">
    <property type="protein sequence ID" value="KAF9064346.1"/>
    <property type="molecule type" value="Genomic_DNA"/>
</dbReference>
<dbReference type="GO" id="GO:0016705">
    <property type="term" value="F:oxidoreductase activity, acting on paired donors, with incorporation or reduction of molecular oxygen"/>
    <property type="evidence" value="ECO:0007669"/>
    <property type="project" value="InterPro"/>
</dbReference>
<dbReference type="SUPFAM" id="SSF48264">
    <property type="entry name" value="Cytochrome P450"/>
    <property type="match status" value="1"/>
</dbReference>
<evidence type="ECO:0000256" key="6">
    <source>
        <dbReference type="ARBA" id="ARBA00022692"/>
    </source>
</evidence>
<dbReference type="InterPro" id="IPR050364">
    <property type="entry name" value="Cytochrome_P450_fung"/>
</dbReference>
<comment type="cofactor">
    <cofactor evidence="1 14">
        <name>heme</name>
        <dbReference type="ChEBI" id="CHEBI:30413"/>
    </cofactor>
</comment>
<dbReference type="PANTHER" id="PTHR46300">
    <property type="entry name" value="P450, PUTATIVE (EUROFUNG)-RELATED-RELATED"/>
    <property type="match status" value="1"/>
</dbReference>
<protein>
    <submittedName>
        <fullName evidence="15">Cytochrome P450</fullName>
    </submittedName>
</protein>
<keyword evidence="6" id="KW-0812">Transmembrane</keyword>
<evidence type="ECO:0000313" key="16">
    <source>
        <dbReference type="Proteomes" id="UP000772434"/>
    </source>
</evidence>
<dbReference type="OrthoDB" id="2789670at2759"/>
<keyword evidence="16" id="KW-1185">Reference proteome</keyword>
<name>A0A9P5PJ71_9AGAR</name>
<dbReference type="Proteomes" id="UP000772434">
    <property type="component" value="Unassembled WGS sequence"/>
</dbReference>
<dbReference type="InterPro" id="IPR002401">
    <property type="entry name" value="Cyt_P450_E_grp-I"/>
</dbReference>
<dbReference type="CDD" id="cd11065">
    <property type="entry name" value="CYP64-like"/>
    <property type="match status" value="1"/>
</dbReference>
<evidence type="ECO:0000256" key="13">
    <source>
        <dbReference type="ARBA" id="ARBA00023180"/>
    </source>
</evidence>
<evidence type="ECO:0000256" key="2">
    <source>
        <dbReference type="ARBA" id="ARBA00004167"/>
    </source>
</evidence>
<dbReference type="InterPro" id="IPR001128">
    <property type="entry name" value="Cyt_P450"/>
</dbReference>
<keyword evidence="8" id="KW-1133">Transmembrane helix</keyword>
<dbReference type="GO" id="GO:0016020">
    <property type="term" value="C:membrane"/>
    <property type="evidence" value="ECO:0007669"/>
    <property type="project" value="UniProtKB-SubCell"/>
</dbReference>
<dbReference type="PRINTS" id="PR00463">
    <property type="entry name" value="EP450I"/>
</dbReference>
<dbReference type="GO" id="GO:0020037">
    <property type="term" value="F:heme binding"/>
    <property type="evidence" value="ECO:0007669"/>
    <property type="project" value="InterPro"/>
</dbReference>
<proteinExistence type="inferred from homology"/>
<comment type="pathway">
    <text evidence="3">Secondary metabolite biosynthesis.</text>
</comment>
<evidence type="ECO:0000256" key="7">
    <source>
        <dbReference type="ARBA" id="ARBA00022723"/>
    </source>
</evidence>
<evidence type="ECO:0000256" key="4">
    <source>
        <dbReference type="ARBA" id="ARBA00010617"/>
    </source>
</evidence>
<evidence type="ECO:0000256" key="1">
    <source>
        <dbReference type="ARBA" id="ARBA00001971"/>
    </source>
</evidence>
<gene>
    <name evidence="15" type="ORF">BDP27DRAFT_1425917</name>
</gene>
<dbReference type="Pfam" id="PF00067">
    <property type="entry name" value="p450"/>
    <property type="match status" value="1"/>
</dbReference>
<evidence type="ECO:0000256" key="5">
    <source>
        <dbReference type="ARBA" id="ARBA00022617"/>
    </source>
</evidence>